<dbReference type="PROSITE" id="PS50848">
    <property type="entry name" value="START"/>
    <property type="match status" value="1"/>
</dbReference>
<dbReference type="PIRSF" id="PIRSF039033">
    <property type="entry name" value="START_dom"/>
    <property type="match status" value="1"/>
</dbReference>
<dbReference type="InterPro" id="IPR028347">
    <property type="entry name" value="START_dom_prot"/>
</dbReference>
<gene>
    <name evidence="2" type="ordered locus">Turpa_1802</name>
</gene>
<dbReference type="AlphaFoldDB" id="I4B592"/>
<accession>I4B592</accession>
<dbReference type="InterPro" id="IPR002913">
    <property type="entry name" value="START_lipid-bd_dom"/>
</dbReference>
<dbReference type="GO" id="GO:0005737">
    <property type="term" value="C:cytoplasm"/>
    <property type="evidence" value="ECO:0007669"/>
    <property type="project" value="UniProtKB-ARBA"/>
</dbReference>
<keyword evidence="3" id="KW-1185">Reference proteome</keyword>
<protein>
    <submittedName>
        <fullName evidence="2">Lipid-binding START domain protein</fullName>
    </submittedName>
</protein>
<sequence>MQMRISSLLPFLALAAAIFAEEPWIRSLEKAGIVIETRKVSGSDYKEFRATMRVNASLQKSLAVMQDFNGYKSWMKDCKESRRLVELSPSSGIVYSLQSTPWPISEREAVVRYSYQKTAKPATALIWLAAAPDALPPTPGKVRIAKLKGYWRFRELDAGHTEVIYSMHSEPGGSLPGWAAAGMVAHLPFETLKKLREVLER</sequence>
<dbReference type="STRING" id="869212.Turpa_1802"/>
<dbReference type="EMBL" id="CP002959">
    <property type="protein sequence ID" value="AFM12449.1"/>
    <property type="molecule type" value="Genomic_DNA"/>
</dbReference>
<dbReference type="Gene3D" id="3.30.530.20">
    <property type="match status" value="1"/>
</dbReference>
<dbReference type="Proteomes" id="UP000006048">
    <property type="component" value="Chromosome"/>
</dbReference>
<dbReference type="Pfam" id="PF01852">
    <property type="entry name" value="START"/>
    <property type="match status" value="1"/>
</dbReference>
<dbReference type="InterPro" id="IPR051213">
    <property type="entry name" value="START_lipid_transfer"/>
</dbReference>
<evidence type="ECO:0000313" key="2">
    <source>
        <dbReference type="EMBL" id="AFM12449.1"/>
    </source>
</evidence>
<feature type="domain" description="START" evidence="1">
    <location>
        <begin position="21"/>
        <end position="201"/>
    </location>
</feature>
<dbReference type="InterPro" id="IPR023393">
    <property type="entry name" value="START-like_dom_sf"/>
</dbReference>
<dbReference type="HOGENOM" id="CLU_095975_0_0_12"/>
<evidence type="ECO:0000259" key="1">
    <source>
        <dbReference type="PROSITE" id="PS50848"/>
    </source>
</evidence>
<dbReference type="GO" id="GO:0008289">
    <property type="term" value="F:lipid binding"/>
    <property type="evidence" value="ECO:0007669"/>
    <property type="project" value="InterPro"/>
</dbReference>
<reference evidence="2 3" key="1">
    <citation type="submission" date="2012-06" db="EMBL/GenBank/DDBJ databases">
        <title>The complete chromosome of genome of Turneriella parva DSM 21527.</title>
        <authorList>
            <consortium name="US DOE Joint Genome Institute (JGI-PGF)"/>
            <person name="Lucas S."/>
            <person name="Han J."/>
            <person name="Lapidus A."/>
            <person name="Bruce D."/>
            <person name="Goodwin L."/>
            <person name="Pitluck S."/>
            <person name="Peters L."/>
            <person name="Kyrpides N."/>
            <person name="Mavromatis K."/>
            <person name="Ivanova N."/>
            <person name="Mikhailova N."/>
            <person name="Chertkov O."/>
            <person name="Detter J.C."/>
            <person name="Tapia R."/>
            <person name="Han C."/>
            <person name="Land M."/>
            <person name="Hauser L."/>
            <person name="Markowitz V."/>
            <person name="Cheng J.-F."/>
            <person name="Hugenholtz P."/>
            <person name="Woyke T."/>
            <person name="Wu D."/>
            <person name="Gronow S."/>
            <person name="Wellnitz S."/>
            <person name="Brambilla E."/>
            <person name="Klenk H.-P."/>
            <person name="Eisen J.A."/>
        </authorList>
    </citation>
    <scope>NUCLEOTIDE SEQUENCE [LARGE SCALE GENOMIC DNA]</scope>
    <source>
        <strain evidence="3">ATCC BAA-1111 / DSM 21527 / NCTC 11395 / H</strain>
    </source>
</reference>
<dbReference type="SUPFAM" id="SSF55961">
    <property type="entry name" value="Bet v1-like"/>
    <property type="match status" value="1"/>
</dbReference>
<dbReference type="KEGG" id="tpx:Turpa_1802"/>
<organism evidence="2 3">
    <name type="scientific">Turneriella parva (strain ATCC BAA-1111 / DSM 21527 / NCTC 11395 / H)</name>
    <name type="common">Leptospira parva</name>
    <dbReference type="NCBI Taxonomy" id="869212"/>
    <lineage>
        <taxon>Bacteria</taxon>
        <taxon>Pseudomonadati</taxon>
        <taxon>Spirochaetota</taxon>
        <taxon>Spirochaetia</taxon>
        <taxon>Leptospirales</taxon>
        <taxon>Leptospiraceae</taxon>
        <taxon>Turneriella</taxon>
    </lineage>
</organism>
<dbReference type="PANTHER" id="PTHR19308">
    <property type="entry name" value="PHOSPHATIDYLCHOLINE TRANSFER PROTEIN"/>
    <property type="match status" value="1"/>
</dbReference>
<dbReference type="PANTHER" id="PTHR19308:SF14">
    <property type="entry name" value="START DOMAIN-CONTAINING PROTEIN"/>
    <property type="match status" value="1"/>
</dbReference>
<name>I4B592_TURPD</name>
<evidence type="ECO:0000313" key="3">
    <source>
        <dbReference type="Proteomes" id="UP000006048"/>
    </source>
</evidence>
<proteinExistence type="predicted"/>